<name>A0A143PS23_LUTPR</name>
<evidence type="ECO:0000256" key="1">
    <source>
        <dbReference type="ARBA" id="ARBA00010986"/>
    </source>
</evidence>
<dbReference type="RefSeq" id="WP_162271480.1">
    <property type="nucleotide sequence ID" value="NZ_CP015136.1"/>
</dbReference>
<dbReference type="CDD" id="cd11613">
    <property type="entry name" value="SAF_AH_GD"/>
    <property type="match status" value="1"/>
</dbReference>
<dbReference type="InterPro" id="IPR052172">
    <property type="entry name" value="UxaA_altronate/galactarate_dh"/>
</dbReference>
<dbReference type="STRING" id="1855912.LuPra_04642"/>
<dbReference type="InterPro" id="IPR013974">
    <property type="entry name" value="SAF"/>
</dbReference>
<dbReference type="Pfam" id="PF20629">
    <property type="entry name" value="GD_AH_C"/>
    <property type="match status" value="1"/>
</dbReference>
<keyword evidence="5" id="KW-1185">Reference proteome</keyword>
<proteinExistence type="inferred from homology"/>
<dbReference type="Proteomes" id="UP000076079">
    <property type="component" value="Chromosome"/>
</dbReference>
<dbReference type="Gene3D" id="2.30.130.110">
    <property type="match status" value="1"/>
</dbReference>
<dbReference type="InterPro" id="IPR044144">
    <property type="entry name" value="SAF_UxaA/GarD"/>
</dbReference>
<dbReference type="EC" id="4.2.1.7" evidence="4"/>
<protein>
    <submittedName>
        <fullName evidence="4">Altronate dehydratase</fullName>
        <ecNumber evidence="4">4.2.1.7</ecNumber>
    </submittedName>
</protein>
<accession>A0A143PS23</accession>
<dbReference type="Pfam" id="PF04295">
    <property type="entry name" value="GD_AH_second"/>
    <property type="match status" value="1"/>
</dbReference>
<dbReference type="GO" id="GO:0019698">
    <property type="term" value="P:D-galacturonate catabolic process"/>
    <property type="evidence" value="ECO:0007669"/>
    <property type="project" value="TreeGrafter"/>
</dbReference>
<reference evidence="5" key="2">
    <citation type="submission" date="2016-04" db="EMBL/GenBank/DDBJ databases">
        <title>First Complete Genome Sequence of a Subdivision 6 Acidobacterium.</title>
        <authorList>
            <person name="Huang S."/>
            <person name="Vieira S."/>
            <person name="Bunk B."/>
            <person name="Riedel T."/>
            <person name="Sproeer C."/>
            <person name="Overmann J."/>
        </authorList>
    </citation>
    <scope>NUCLEOTIDE SEQUENCE [LARGE SCALE GENOMIC DNA]</scope>
    <source>
        <strain evidence="5">DSM 100886 HEG_-6_39</strain>
    </source>
</reference>
<dbReference type="InterPro" id="IPR007392">
    <property type="entry name" value="GD_AH_second"/>
</dbReference>
<comment type="similarity">
    <text evidence="1">Belongs to the UxaA family.</text>
</comment>
<dbReference type="EMBL" id="CP015136">
    <property type="protein sequence ID" value="AMY11392.1"/>
    <property type="molecule type" value="Genomic_DNA"/>
</dbReference>
<dbReference type="SMART" id="SM00858">
    <property type="entry name" value="SAF"/>
    <property type="match status" value="1"/>
</dbReference>
<evidence type="ECO:0000313" key="4">
    <source>
        <dbReference type="EMBL" id="AMY11392.1"/>
    </source>
</evidence>
<reference evidence="4 5" key="1">
    <citation type="journal article" date="2016" name="Genome Announc.">
        <title>First Complete Genome Sequence of a Subdivision 6 Acidobacterium Strain.</title>
        <authorList>
            <person name="Huang S."/>
            <person name="Vieira S."/>
            <person name="Bunk B."/>
            <person name="Riedel T."/>
            <person name="Sproer C."/>
            <person name="Overmann J."/>
        </authorList>
    </citation>
    <scope>NUCLEOTIDE SEQUENCE [LARGE SCALE GENOMIC DNA]</scope>
    <source>
        <strain evidence="5">DSM 100886 HEG_-6_39</strain>
    </source>
</reference>
<dbReference type="KEGG" id="abac:LuPra_04642"/>
<dbReference type="PANTHER" id="PTHR30536:SF5">
    <property type="entry name" value="ALTRONATE DEHYDRATASE"/>
    <property type="match status" value="1"/>
</dbReference>
<dbReference type="PANTHER" id="PTHR30536">
    <property type="entry name" value="ALTRONATE/GALACTARATE DEHYDRATASE"/>
    <property type="match status" value="1"/>
</dbReference>
<feature type="domain" description="SAF" evidence="3">
    <location>
        <begin position="22"/>
        <end position="92"/>
    </location>
</feature>
<keyword evidence="2 4" id="KW-0456">Lyase</keyword>
<gene>
    <name evidence="4" type="primary">uxaA</name>
    <name evidence="4" type="ORF">LuPra_04642</name>
</gene>
<dbReference type="InterPro" id="IPR048332">
    <property type="entry name" value="GD_AH_C"/>
</dbReference>
<evidence type="ECO:0000256" key="2">
    <source>
        <dbReference type="ARBA" id="ARBA00023239"/>
    </source>
</evidence>
<organism evidence="4 5">
    <name type="scientific">Luteitalea pratensis</name>
    <dbReference type="NCBI Taxonomy" id="1855912"/>
    <lineage>
        <taxon>Bacteria</taxon>
        <taxon>Pseudomonadati</taxon>
        <taxon>Acidobacteriota</taxon>
        <taxon>Vicinamibacteria</taxon>
        <taxon>Vicinamibacterales</taxon>
        <taxon>Vicinamibacteraceae</taxon>
        <taxon>Luteitalea</taxon>
    </lineage>
</organism>
<sequence length="522" mass="55385">MSTATSQAAPLSAYAIHVDARDNVAVAKVPVPRGTLVQVGGNIVEVLDDVPPGHRFALVVIPDGDFVRQYGQPIGTSKGVTAGALISRANMSNDVPVVRELDEDMHTAAPEYVPESQRATFMGYRRPDGRVGIRNWILIVPTSMCAAHEAVQIATVAEFTLFDKAKYPNVDGVTAIPHNKGCGCSDGSNIEVMLRTLAAYADHPNVAGVVFIGLGCEKTNLTVMEKYLNDQHRPLNKPVARIGIQDAGGTQGAVKRGLEAVEAMLPVANQITRTPTPISELSLGVKCGGSDGFSGLSANPALGRAADELVRQGGTVLITEVPEFCGAEHILAWRAKDATTGHAVYDMVDWYKDYASKFGTVLNENPSPGNVAGGLLNITIKSLGAIAKAGTTRVEGVVGYAEQPKGRGLYLMQGPGYDQESTPGLIASGAQLVVFTTGRGTTIGNAIAPVLKLASNNPIFERMKSDLDMSAGDVIDGTRSIDEVGLEVFEHVRRVASGEMLGKSEENKHREFQVWAEQSVSL</sequence>
<dbReference type="AlphaFoldDB" id="A0A143PS23"/>
<evidence type="ECO:0000313" key="5">
    <source>
        <dbReference type="Proteomes" id="UP000076079"/>
    </source>
</evidence>
<dbReference type="PATRIC" id="fig|1813736.3.peg.4896"/>
<evidence type="ECO:0000259" key="3">
    <source>
        <dbReference type="SMART" id="SM00858"/>
    </source>
</evidence>
<dbReference type="GO" id="GO:0008789">
    <property type="term" value="F:altronate dehydratase activity"/>
    <property type="evidence" value="ECO:0007669"/>
    <property type="project" value="UniProtKB-EC"/>
</dbReference>